<evidence type="ECO:0000313" key="3">
    <source>
        <dbReference type="Proteomes" id="UP000037392"/>
    </source>
</evidence>
<feature type="transmembrane region" description="Helical" evidence="1">
    <location>
        <begin position="107"/>
        <end position="132"/>
    </location>
</feature>
<feature type="transmembrane region" description="Helical" evidence="1">
    <location>
        <begin position="48"/>
        <end position="65"/>
    </location>
</feature>
<dbReference type="Proteomes" id="UP000037392">
    <property type="component" value="Unassembled WGS sequence"/>
</dbReference>
<evidence type="ECO:0000256" key="1">
    <source>
        <dbReference type="SAM" id="Phobius"/>
    </source>
</evidence>
<name>A0A0J9C6F9_9FIRM</name>
<accession>A0A0J9C6F9</accession>
<organism evidence="2 3">
    <name type="scientific">[Clostridium] citroniae WAL-19142</name>
    <dbReference type="NCBI Taxonomy" id="742734"/>
    <lineage>
        <taxon>Bacteria</taxon>
        <taxon>Bacillati</taxon>
        <taxon>Bacillota</taxon>
        <taxon>Clostridia</taxon>
        <taxon>Lachnospirales</taxon>
        <taxon>Lachnospiraceae</taxon>
        <taxon>Enterocloster</taxon>
    </lineage>
</organism>
<feature type="transmembrane region" description="Helical" evidence="1">
    <location>
        <begin position="20"/>
        <end position="42"/>
    </location>
</feature>
<comment type="caution">
    <text evidence="2">The sequence shown here is derived from an EMBL/GenBank/DDBJ whole genome shotgun (WGS) entry which is preliminary data.</text>
</comment>
<keyword evidence="1" id="KW-0812">Transmembrane</keyword>
<evidence type="ECO:0000313" key="2">
    <source>
        <dbReference type="EMBL" id="KMW20014.1"/>
    </source>
</evidence>
<reference evidence="2 3" key="1">
    <citation type="submission" date="2011-04" db="EMBL/GenBank/DDBJ databases">
        <title>The Genome Sequence of Clostridium citroniae WAL-19142.</title>
        <authorList>
            <consortium name="The Broad Institute Genome Sequencing Platform"/>
            <person name="Earl A."/>
            <person name="Ward D."/>
            <person name="Feldgarden M."/>
            <person name="Gevers D."/>
            <person name="Warren Y.A."/>
            <person name="Tyrrell K.L."/>
            <person name="Citron D.M."/>
            <person name="Goldstein E.J."/>
            <person name="Daigneault M."/>
            <person name="Allen-Vercoe E."/>
            <person name="Young S.K."/>
            <person name="Zeng Q."/>
            <person name="Gargeya S."/>
            <person name="Fitzgerald M."/>
            <person name="Haas B."/>
            <person name="Abouelleil A."/>
            <person name="Alvarado L."/>
            <person name="Arachchi H.M."/>
            <person name="Berlin A."/>
            <person name="Brown A."/>
            <person name="Chapman S.B."/>
            <person name="Chen Z."/>
            <person name="Dunbar C."/>
            <person name="Freedman E."/>
            <person name="Gearin G."/>
            <person name="Gellesch M."/>
            <person name="Goldberg J."/>
            <person name="Griggs A."/>
            <person name="Gujja S."/>
            <person name="Heilman E.R."/>
            <person name="Heiman D."/>
            <person name="Howarth C."/>
            <person name="Larson L."/>
            <person name="Lui A."/>
            <person name="MacDonald P.J."/>
            <person name="Mehta T."/>
            <person name="Montmayeur A."/>
            <person name="Murphy C."/>
            <person name="Neiman D."/>
            <person name="Pearson M."/>
            <person name="Priest M."/>
            <person name="Roberts A."/>
            <person name="Saif S."/>
            <person name="Shea T."/>
            <person name="Shenoy N."/>
            <person name="Sisk P."/>
            <person name="Stolte C."/>
            <person name="Sykes S."/>
            <person name="White J."/>
            <person name="Yandava C."/>
            <person name="Wortman J."/>
            <person name="Nusbaum C."/>
            <person name="Birren B."/>
        </authorList>
    </citation>
    <scope>NUCLEOTIDE SEQUENCE [LARGE SCALE GENOMIC DNA]</scope>
    <source>
        <strain evidence="2 3">WAL-19142</strain>
    </source>
</reference>
<keyword evidence="1" id="KW-0472">Membrane</keyword>
<dbReference type="PATRIC" id="fig|742734.4.peg.2176"/>
<keyword evidence="1" id="KW-1133">Transmembrane helix</keyword>
<gene>
    <name evidence="2" type="ORF">HMPREF9470_02029</name>
</gene>
<dbReference type="EMBL" id="ADLK01000019">
    <property type="protein sequence ID" value="KMW20014.1"/>
    <property type="molecule type" value="Genomic_DNA"/>
</dbReference>
<sequence length="316" mass="35623">MDRLDKKIVYLKRAAFINGLLTILAAMVSEFLSSMVGQPYILEMGQCPIWYESLAGTALMLLYFLPDSSVRKNRAIGLIYALTSVLAAIFSVLLYFCMMLPSPDHVMLWVVYFILYIVPLAVISCLAMAVMVDKAEVLPEDEYKGKRKIPSKVIAGLIAISGLVVTSHAFMRYEQPEDLTAWQRRELANSGVSMLMPGNSEEGDKFYDTTGVMHVITGTGRRMIVVMFEGEPGGYPETDDYVNEIISEETYTIDGIEYTRSVEKNINKDYKMIAYMNGISFEYNNKVYMAMVITGRTNAALKRDIDKILGTFEIQR</sequence>
<dbReference type="AlphaFoldDB" id="A0A0J9C6F9"/>
<protein>
    <submittedName>
        <fullName evidence="2">Uncharacterized protein</fullName>
    </submittedName>
</protein>
<feature type="transmembrane region" description="Helical" evidence="1">
    <location>
        <begin position="153"/>
        <end position="171"/>
    </location>
</feature>
<proteinExistence type="predicted"/>
<feature type="transmembrane region" description="Helical" evidence="1">
    <location>
        <begin position="77"/>
        <end position="101"/>
    </location>
</feature>